<sequence length="317" mass="35344">MTAPRIPSPSSAAQRAPRPMLRSGPMPPSLRVIRRSEVVPDLERWVLTEETVPESSPHDLLSERIRALLLGWAARAERAVKIGRNLAVRWDREHPQLGVDPDVYLVEPPPPEGDAVRSLRLWKKGHVAPRLAVEIVSAQHPTKDYVIAPQKYAVCGVEELWILDPFLDGPRAHGGPFRIQLWRRLDDASFAQVHAGEGPVGSEVLQGWLHAVRTPAGASFDLSTDEAGEERWLTPEEAERAARETERAAKEAARREAARARRKAEAAQREAEAAQREAEAAQREAEAAQREAEAERAAREAAERRIRELEAQLARAR</sequence>
<feature type="domain" description="Putative restriction endonuclease" evidence="2">
    <location>
        <begin position="51"/>
        <end position="165"/>
    </location>
</feature>
<feature type="region of interest" description="Disordered" evidence="1">
    <location>
        <begin position="220"/>
        <end position="303"/>
    </location>
</feature>
<evidence type="ECO:0000259" key="2">
    <source>
        <dbReference type="Pfam" id="PF05685"/>
    </source>
</evidence>
<dbReference type="PANTHER" id="PTHR33352:SF3">
    <property type="entry name" value="SLR1612 PROTEIN"/>
    <property type="match status" value="1"/>
</dbReference>
<evidence type="ECO:0000256" key="1">
    <source>
        <dbReference type="SAM" id="MobiDB-lite"/>
    </source>
</evidence>
<organism evidence="3 4">
    <name type="scientific">Sorangium cellulosum</name>
    <name type="common">Polyangium cellulosum</name>
    <dbReference type="NCBI Taxonomy" id="56"/>
    <lineage>
        <taxon>Bacteria</taxon>
        <taxon>Pseudomonadati</taxon>
        <taxon>Myxococcota</taxon>
        <taxon>Polyangia</taxon>
        <taxon>Polyangiales</taxon>
        <taxon>Polyangiaceae</taxon>
        <taxon>Sorangium</taxon>
    </lineage>
</organism>
<accession>A0A4P2QDS5</accession>
<evidence type="ECO:0000313" key="3">
    <source>
        <dbReference type="EMBL" id="AUX27905.1"/>
    </source>
</evidence>
<dbReference type="Proteomes" id="UP000295781">
    <property type="component" value="Chromosome"/>
</dbReference>
<dbReference type="PANTHER" id="PTHR33352">
    <property type="entry name" value="SLR1095 PROTEIN"/>
    <property type="match status" value="1"/>
</dbReference>
<proteinExistence type="predicted"/>
<dbReference type="Pfam" id="PF05685">
    <property type="entry name" value="Uma2"/>
    <property type="match status" value="1"/>
</dbReference>
<dbReference type="SUPFAM" id="SSF52980">
    <property type="entry name" value="Restriction endonuclease-like"/>
    <property type="match status" value="1"/>
</dbReference>
<feature type="compositionally biased region" description="Basic and acidic residues" evidence="1">
    <location>
        <begin position="229"/>
        <end position="303"/>
    </location>
</feature>
<dbReference type="AlphaFoldDB" id="A0A4P2QDS5"/>
<dbReference type="EMBL" id="CP012670">
    <property type="protein sequence ID" value="AUX27905.1"/>
    <property type="molecule type" value="Genomic_DNA"/>
</dbReference>
<dbReference type="InterPro" id="IPR012296">
    <property type="entry name" value="Nuclease_put_TT1808"/>
</dbReference>
<protein>
    <recommendedName>
        <fullName evidence="2">Putative restriction endonuclease domain-containing protein</fullName>
    </recommendedName>
</protein>
<reference evidence="3 4" key="1">
    <citation type="submission" date="2015-09" db="EMBL/GenBank/DDBJ databases">
        <title>Sorangium comparison.</title>
        <authorList>
            <person name="Zaburannyi N."/>
            <person name="Bunk B."/>
            <person name="Overmann J."/>
            <person name="Mueller R."/>
        </authorList>
    </citation>
    <scope>NUCLEOTIDE SEQUENCE [LARGE SCALE GENOMIC DNA]</scope>
    <source>
        <strain evidence="3 4">So ceGT47</strain>
    </source>
</reference>
<feature type="region of interest" description="Disordered" evidence="1">
    <location>
        <begin position="1"/>
        <end position="28"/>
    </location>
</feature>
<name>A0A4P2QDS5_SORCE</name>
<evidence type="ECO:0000313" key="4">
    <source>
        <dbReference type="Proteomes" id="UP000295781"/>
    </source>
</evidence>
<dbReference type="Gene3D" id="3.90.1570.10">
    <property type="entry name" value="tt1808, chain A"/>
    <property type="match status" value="1"/>
</dbReference>
<dbReference type="CDD" id="cd06260">
    <property type="entry name" value="DUF820-like"/>
    <property type="match status" value="1"/>
</dbReference>
<dbReference type="InterPro" id="IPR011335">
    <property type="entry name" value="Restrct_endonuc-II-like"/>
</dbReference>
<dbReference type="InterPro" id="IPR008538">
    <property type="entry name" value="Uma2"/>
</dbReference>
<gene>
    <name evidence="3" type="ORF">SOCEGT47_085050</name>
</gene>
<dbReference type="RefSeq" id="WP_207213749.1">
    <property type="nucleotide sequence ID" value="NZ_CP012670.1"/>
</dbReference>